<sequence length="524" mass="59298">MAEMVSSAIVGETVNRIYSAITTGKDKDESDKMTRDGGLERLEMAGIKMEAALETSDKWQITDVSLLHWRKKLKHAAQDCHDAERRCRQMSQEEDEAEQVVRKSSFPRRVAHATKALFVSSLVGSDNQCCSAAVVRRFERLADGASEFMRFVQLGGTPRQNLFFDPLIGHVFAGKSLLYQVSRPGGQQYHYLAIRGMNFEEGGLEAMLYFMYEDCNVWKNSFRLGIMLRLSESTDIVGTTVDCLRLVTPHFKYTADMVIKEITHLPTQDFLKYSESIDRGYWNNVQKTMARWARLDPLCCQGYEKQNGSKIRLSSIFPEPVSHVFLHRHISLCEYNNLLLPGSTTTSGCGDTPSLENFPRLKLVILFMPHDSRGDGLKSPGEATAVEAIDGEIQQHLTHVNVHPEQLDEMLLPKAIHYLYHNTGATTYQTRWSSNHGSAHLCVEKARMLGACSGIKATRPGEGTRSTSTKLLCQMQQDQQVRKVEWKKQVTDFLKLLTVRSSERLRSSFTEWIEQLHLGEHGVA</sequence>
<organism evidence="1 2">
    <name type="scientific">Avena sativa</name>
    <name type="common">Oat</name>
    <dbReference type="NCBI Taxonomy" id="4498"/>
    <lineage>
        <taxon>Eukaryota</taxon>
        <taxon>Viridiplantae</taxon>
        <taxon>Streptophyta</taxon>
        <taxon>Embryophyta</taxon>
        <taxon>Tracheophyta</taxon>
        <taxon>Spermatophyta</taxon>
        <taxon>Magnoliopsida</taxon>
        <taxon>Liliopsida</taxon>
        <taxon>Poales</taxon>
        <taxon>Poaceae</taxon>
        <taxon>BOP clade</taxon>
        <taxon>Pooideae</taxon>
        <taxon>Poodae</taxon>
        <taxon>Poeae</taxon>
        <taxon>Poeae Chloroplast Group 1 (Aveneae type)</taxon>
        <taxon>Aveninae</taxon>
        <taxon>Avena</taxon>
    </lineage>
</organism>
<dbReference type="Proteomes" id="UP001732700">
    <property type="component" value="Chromosome 4D"/>
</dbReference>
<keyword evidence="2" id="KW-1185">Reference proteome</keyword>
<reference evidence="1" key="1">
    <citation type="submission" date="2021-05" db="EMBL/GenBank/DDBJ databases">
        <authorList>
            <person name="Scholz U."/>
            <person name="Mascher M."/>
            <person name="Fiebig A."/>
        </authorList>
    </citation>
    <scope>NUCLEOTIDE SEQUENCE [LARGE SCALE GENOMIC DNA]</scope>
</reference>
<evidence type="ECO:0000313" key="1">
    <source>
        <dbReference type="EnsemblPlants" id="AVESA.00010b.r2.4DG0787000.1.CDS.1"/>
    </source>
</evidence>
<evidence type="ECO:0000313" key="2">
    <source>
        <dbReference type="Proteomes" id="UP001732700"/>
    </source>
</evidence>
<protein>
    <submittedName>
        <fullName evidence="1">Uncharacterized protein</fullName>
    </submittedName>
</protein>
<proteinExistence type="predicted"/>
<name>A0ACD5XBH4_AVESA</name>
<dbReference type="EnsemblPlants" id="AVESA.00010b.r2.4DG0787000.1">
    <property type="protein sequence ID" value="AVESA.00010b.r2.4DG0787000.1.CDS.1"/>
    <property type="gene ID" value="AVESA.00010b.r2.4DG0787000"/>
</dbReference>
<accession>A0ACD5XBH4</accession>
<reference evidence="1" key="2">
    <citation type="submission" date="2025-09" db="UniProtKB">
        <authorList>
            <consortium name="EnsemblPlants"/>
        </authorList>
    </citation>
    <scope>IDENTIFICATION</scope>
</reference>